<feature type="transmembrane region" description="Helical" evidence="6">
    <location>
        <begin position="588"/>
        <end position="611"/>
    </location>
</feature>
<evidence type="ECO:0000313" key="11">
    <source>
        <dbReference type="Proteomes" id="UP001230051"/>
    </source>
</evidence>
<keyword evidence="2 6" id="KW-0812">Transmembrane</keyword>
<protein>
    <submittedName>
        <fullName evidence="10">Adhesion G-protein coupled receptor G2-like isoform X4</fullName>
    </submittedName>
</protein>
<dbReference type="PROSITE" id="PS50221">
    <property type="entry name" value="GAIN_B"/>
    <property type="match status" value="1"/>
</dbReference>
<dbReference type="SMART" id="SM00303">
    <property type="entry name" value="GPS"/>
    <property type="match status" value="1"/>
</dbReference>
<evidence type="ECO:0000313" key="10">
    <source>
        <dbReference type="EMBL" id="KAK1161933.1"/>
    </source>
</evidence>
<feature type="domain" description="GAIN-B" evidence="8">
    <location>
        <begin position="237"/>
        <end position="381"/>
    </location>
</feature>
<dbReference type="PROSITE" id="PS50261">
    <property type="entry name" value="G_PROTEIN_RECEP_F2_4"/>
    <property type="match status" value="1"/>
</dbReference>
<evidence type="ECO:0000256" key="4">
    <source>
        <dbReference type="ARBA" id="ARBA00023136"/>
    </source>
</evidence>
<dbReference type="Proteomes" id="UP001230051">
    <property type="component" value="Unassembled WGS sequence"/>
</dbReference>
<reference evidence="10" key="1">
    <citation type="submission" date="2022-02" db="EMBL/GenBank/DDBJ databases">
        <title>Atlantic sturgeon de novo genome assembly.</title>
        <authorList>
            <person name="Stock M."/>
            <person name="Klopp C."/>
            <person name="Guiguen Y."/>
            <person name="Cabau C."/>
            <person name="Parinello H."/>
            <person name="Santidrian Yebra-Pimentel E."/>
            <person name="Kuhl H."/>
            <person name="Dirks R.P."/>
            <person name="Guessner J."/>
            <person name="Wuertz S."/>
            <person name="Du K."/>
            <person name="Schartl M."/>
        </authorList>
    </citation>
    <scope>NUCLEOTIDE SEQUENCE</scope>
    <source>
        <strain evidence="10">STURGEONOMICS-FGT-2020</strain>
        <tissue evidence="10">Whole blood</tissue>
    </source>
</reference>
<keyword evidence="10" id="KW-0675">Receptor</keyword>
<keyword evidence="4 6" id="KW-0472">Membrane</keyword>
<keyword evidence="5" id="KW-1015">Disulfide bond</keyword>
<dbReference type="Gene3D" id="2.60.220.50">
    <property type="match status" value="1"/>
</dbReference>
<name>A0AAD8D2E1_ACIOX</name>
<feature type="transmembrane region" description="Helical" evidence="6">
    <location>
        <begin position="617"/>
        <end position="638"/>
    </location>
</feature>
<organism evidence="10 11">
    <name type="scientific">Acipenser oxyrinchus oxyrinchus</name>
    <dbReference type="NCBI Taxonomy" id="40147"/>
    <lineage>
        <taxon>Eukaryota</taxon>
        <taxon>Metazoa</taxon>
        <taxon>Chordata</taxon>
        <taxon>Craniata</taxon>
        <taxon>Vertebrata</taxon>
        <taxon>Euteleostomi</taxon>
        <taxon>Actinopterygii</taxon>
        <taxon>Chondrostei</taxon>
        <taxon>Acipenseriformes</taxon>
        <taxon>Acipenseridae</taxon>
        <taxon>Acipenser</taxon>
    </lineage>
</organism>
<evidence type="ECO:0000256" key="5">
    <source>
        <dbReference type="ARBA" id="ARBA00023157"/>
    </source>
</evidence>
<evidence type="ECO:0000256" key="3">
    <source>
        <dbReference type="ARBA" id="ARBA00022989"/>
    </source>
</evidence>
<dbReference type="GO" id="GO:0004930">
    <property type="term" value="F:G protein-coupled receptor activity"/>
    <property type="evidence" value="ECO:0007669"/>
    <property type="project" value="InterPro"/>
</dbReference>
<dbReference type="Gene3D" id="1.20.1070.10">
    <property type="entry name" value="Rhodopsin 7-helix transmembrane proteins"/>
    <property type="match status" value="1"/>
</dbReference>
<evidence type="ECO:0000259" key="8">
    <source>
        <dbReference type="PROSITE" id="PS50221"/>
    </source>
</evidence>
<dbReference type="InterPro" id="IPR017981">
    <property type="entry name" value="GPCR_2-like_7TM"/>
</dbReference>
<dbReference type="InterPro" id="IPR000203">
    <property type="entry name" value="GPS"/>
</dbReference>
<evidence type="ECO:0000256" key="7">
    <source>
        <dbReference type="SAM" id="SignalP"/>
    </source>
</evidence>
<dbReference type="PRINTS" id="PR00249">
    <property type="entry name" value="GPCRSECRETIN"/>
</dbReference>
<dbReference type="AlphaFoldDB" id="A0AAD8D2E1"/>
<dbReference type="Pfam" id="PF00002">
    <property type="entry name" value="7tm_2"/>
    <property type="match status" value="1"/>
</dbReference>
<dbReference type="GO" id="GO:0007166">
    <property type="term" value="P:cell surface receptor signaling pathway"/>
    <property type="evidence" value="ECO:0007669"/>
    <property type="project" value="InterPro"/>
</dbReference>
<feature type="domain" description="G-protein coupled receptors family 2 profile 2" evidence="9">
    <location>
        <begin position="390"/>
        <end position="640"/>
    </location>
</feature>
<accession>A0AAD8D2E1</accession>
<feature type="transmembrane region" description="Helical" evidence="6">
    <location>
        <begin position="542"/>
        <end position="567"/>
    </location>
</feature>
<dbReference type="InterPro" id="IPR000832">
    <property type="entry name" value="GPCR_2_secretin-like"/>
</dbReference>
<keyword evidence="11" id="KW-1185">Reference proteome</keyword>
<proteinExistence type="predicted"/>
<feature type="chain" id="PRO_5042037908" evidence="7">
    <location>
        <begin position="30"/>
        <end position="654"/>
    </location>
</feature>
<feature type="signal peptide" evidence="7">
    <location>
        <begin position="1"/>
        <end position="29"/>
    </location>
</feature>
<feature type="transmembrane region" description="Helical" evidence="6">
    <location>
        <begin position="463"/>
        <end position="490"/>
    </location>
</feature>
<dbReference type="InterPro" id="IPR046338">
    <property type="entry name" value="GAIN_dom_sf"/>
</dbReference>
<dbReference type="FunFam" id="1.20.1070.10:FF:000222">
    <property type="entry name" value="Adhesion G protein-coupled receptor G3"/>
    <property type="match status" value="1"/>
</dbReference>
<evidence type="ECO:0000259" key="9">
    <source>
        <dbReference type="PROSITE" id="PS50261"/>
    </source>
</evidence>
<feature type="transmembrane region" description="Helical" evidence="6">
    <location>
        <begin position="392"/>
        <end position="413"/>
    </location>
</feature>
<dbReference type="GO" id="GO:0005886">
    <property type="term" value="C:plasma membrane"/>
    <property type="evidence" value="ECO:0007669"/>
    <property type="project" value="TreeGrafter"/>
</dbReference>
<feature type="transmembrane region" description="Helical" evidence="6">
    <location>
        <begin position="502"/>
        <end position="522"/>
    </location>
</feature>
<feature type="transmembrane region" description="Helical" evidence="6">
    <location>
        <begin position="425"/>
        <end position="443"/>
    </location>
</feature>
<dbReference type="Pfam" id="PF01825">
    <property type="entry name" value="GPS"/>
    <property type="match status" value="1"/>
</dbReference>
<keyword evidence="7" id="KW-0732">Signal</keyword>
<comment type="subcellular location">
    <subcellularLocation>
        <location evidence="1">Membrane</location>
        <topology evidence="1">Multi-pass membrane protein</topology>
    </subcellularLocation>
</comment>
<evidence type="ECO:0000256" key="2">
    <source>
        <dbReference type="ARBA" id="ARBA00022692"/>
    </source>
</evidence>
<evidence type="ECO:0000256" key="6">
    <source>
        <dbReference type="SAM" id="Phobius"/>
    </source>
</evidence>
<dbReference type="PANTHER" id="PTHR12011">
    <property type="entry name" value="ADHESION G-PROTEIN COUPLED RECEPTOR"/>
    <property type="match status" value="1"/>
</dbReference>
<keyword evidence="3 6" id="KW-1133">Transmembrane helix</keyword>
<sequence>MVWPTWNSCVISAGLWGCVLLLMSLCAFSDSPDLCNAVATSCESMTTGPIGSQCHTIAEEMCCNILKDCKSEKCPSCGCSAKDKAGKVSETKSNNGEEKACCQMVECNRTCYEVQWSKNNNPTKPEIDCCCFIKEEPATNNTFTSTAKTTAPKVTDADKSGSNCTCALLERKLNNLVSHQTAKNKCKNTDVRDCKAYSSVLQGVKHIIEDTKGFNGPTKDIISEGMKGLVMKYNEHNFTDIHLALPSLGATKKDTDTIMVKISNEALQKAIGRNGSAQVGVVMFNESIFPDVQNSSLLSDEVIAIELGSPISDLTDNITITFYHADTLQDRKCVFWDVISNGSNAIWNESGCQTVSGTNQTVCSCNHLTFFAVLTNPNSVALSDSTLKALTYISYIGCGVSLFFLGVTLFMYIMLRKKKSDHSTTIHQSLSSALFLLNLTFLLNEWLTSYNNDELCQFIAALIHYSLLCTFTWFGIEAFHLYLLMIKVFNTYIKHYRKKLSLAGWGIPAVAVIVCLSLKKYGNYKIYTEKGSVSICWLTDPAVLYVTIAYYALLFLCGMVIFSVVAVKIVHLGKSGSGHLEKGSTRRNVCTLLGLCCLLGLTWGIMFFNFGSLEEPALYAFSILNSLHGFFVFLRYYALSKTRSSESKTSSTID</sequence>
<evidence type="ECO:0000256" key="1">
    <source>
        <dbReference type="ARBA" id="ARBA00004141"/>
    </source>
</evidence>
<gene>
    <name evidence="10" type="primary">ADGRG2</name>
    <name evidence="10" type="ORF">AOXY_G18181</name>
</gene>
<comment type="caution">
    <text evidence="10">The sequence shown here is derived from an EMBL/GenBank/DDBJ whole genome shotgun (WGS) entry which is preliminary data.</text>
</comment>
<dbReference type="InterPro" id="IPR057244">
    <property type="entry name" value="GAIN_B"/>
</dbReference>
<dbReference type="PANTHER" id="PTHR12011:SF474">
    <property type="entry name" value="ADHESION G PROTEIN-COUPLED RECEPTOR G11-RELATED"/>
    <property type="match status" value="1"/>
</dbReference>
<dbReference type="EMBL" id="JAGXEW010000017">
    <property type="protein sequence ID" value="KAK1161933.1"/>
    <property type="molecule type" value="Genomic_DNA"/>
</dbReference>
<dbReference type="GO" id="GO:0007189">
    <property type="term" value="P:adenylate cyclase-activating G protein-coupled receptor signaling pathway"/>
    <property type="evidence" value="ECO:0007669"/>
    <property type="project" value="TreeGrafter"/>
</dbReference>